<evidence type="ECO:0000259" key="5">
    <source>
        <dbReference type="PROSITE" id="PS50987"/>
    </source>
</evidence>
<keyword evidence="3" id="KW-0804">Transcription</keyword>
<dbReference type="OrthoDB" id="4471357at2"/>
<dbReference type="PANTHER" id="PTHR33154:SF12">
    <property type="entry name" value="TRANSCRIPTIONAL REGULATORY PROTEIN"/>
    <property type="match status" value="1"/>
</dbReference>
<dbReference type="CDD" id="cd00090">
    <property type="entry name" value="HTH_ARSR"/>
    <property type="match status" value="1"/>
</dbReference>
<feature type="domain" description="HTH arsR-type" evidence="5">
    <location>
        <begin position="19"/>
        <end position="113"/>
    </location>
</feature>
<sequence>MDAVTEVQLAPEQRGHSAQPARDEIHIEAVLHALADPVRLAIVRQLAGPGCEIACRGLEVSVSKSTLTHHLRILREAGVITDRHQGTAKYNSLRREDLDALFPGLLNGILAAPR</sequence>
<evidence type="ECO:0000313" key="6">
    <source>
        <dbReference type="EMBL" id="RZQ62843.1"/>
    </source>
</evidence>
<keyword evidence="7" id="KW-1185">Reference proteome</keyword>
<keyword evidence="1" id="KW-0805">Transcription regulation</keyword>
<name>A0A4Q7J8Y3_9PSEU</name>
<dbReference type="PROSITE" id="PS50987">
    <property type="entry name" value="HTH_ARSR_2"/>
    <property type="match status" value="1"/>
</dbReference>
<dbReference type="EMBL" id="SFCC01000008">
    <property type="protein sequence ID" value="RZQ62843.1"/>
    <property type="molecule type" value="Genomic_DNA"/>
</dbReference>
<dbReference type="SUPFAM" id="SSF46785">
    <property type="entry name" value="Winged helix' DNA-binding domain"/>
    <property type="match status" value="1"/>
</dbReference>
<evidence type="ECO:0000256" key="2">
    <source>
        <dbReference type="ARBA" id="ARBA00023125"/>
    </source>
</evidence>
<proteinExistence type="predicted"/>
<dbReference type="PRINTS" id="PR00778">
    <property type="entry name" value="HTHARSR"/>
</dbReference>
<dbReference type="Pfam" id="PF12840">
    <property type="entry name" value="HTH_20"/>
    <property type="match status" value="1"/>
</dbReference>
<dbReference type="PANTHER" id="PTHR33154">
    <property type="entry name" value="TRANSCRIPTIONAL REGULATOR, ARSR FAMILY"/>
    <property type="match status" value="1"/>
</dbReference>
<dbReference type="Gene3D" id="1.10.10.10">
    <property type="entry name" value="Winged helix-like DNA-binding domain superfamily/Winged helix DNA-binding domain"/>
    <property type="match status" value="1"/>
</dbReference>
<dbReference type="AlphaFoldDB" id="A0A4Q7J8Y3"/>
<dbReference type="InterPro" id="IPR036390">
    <property type="entry name" value="WH_DNA-bd_sf"/>
</dbReference>
<dbReference type="SMART" id="SM00418">
    <property type="entry name" value="HTH_ARSR"/>
    <property type="match status" value="1"/>
</dbReference>
<dbReference type="GO" id="GO:0003677">
    <property type="term" value="F:DNA binding"/>
    <property type="evidence" value="ECO:0007669"/>
    <property type="project" value="UniProtKB-KW"/>
</dbReference>
<dbReference type="InterPro" id="IPR051081">
    <property type="entry name" value="HTH_MetalResp_TranReg"/>
</dbReference>
<dbReference type="InterPro" id="IPR011991">
    <property type="entry name" value="ArsR-like_HTH"/>
</dbReference>
<accession>A0A4Q7J8Y3</accession>
<dbReference type="NCBIfam" id="NF033788">
    <property type="entry name" value="HTH_metalloreg"/>
    <property type="match status" value="1"/>
</dbReference>
<feature type="region of interest" description="Disordered" evidence="4">
    <location>
        <begin position="1"/>
        <end position="21"/>
    </location>
</feature>
<protein>
    <submittedName>
        <fullName evidence="6">Transcriptional regulator</fullName>
    </submittedName>
</protein>
<dbReference type="GO" id="GO:0003700">
    <property type="term" value="F:DNA-binding transcription factor activity"/>
    <property type="evidence" value="ECO:0007669"/>
    <property type="project" value="InterPro"/>
</dbReference>
<keyword evidence="2" id="KW-0238">DNA-binding</keyword>
<evidence type="ECO:0000313" key="7">
    <source>
        <dbReference type="Proteomes" id="UP000292003"/>
    </source>
</evidence>
<evidence type="ECO:0000256" key="3">
    <source>
        <dbReference type="ARBA" id="ARBA00023163"/>
    </source>
</evidence>
<evidence type="ECO:0000256" key="4">
    <source>
        <dbReference type="SAM" id="MobiDB-lite"/>
    </source>
</evidence>
<dbReference type="InterPro" id="IPR001845">
    <property type="entry name" value="HTH_ArsR_DNA-bd_dom"/>
</dbReference>
<comment type="caution">
    <text evidence="6">The sequence shown here is derived from an EMBL/GenBank/DDBJ whole genome shotgun (WGS) entry which is preliminary data.</text>
</comment>
<organism evidence="6 7">
    <name type="scientific">Amycolatopsis suaedae</name>
    <dbReference type="NCBI Taxonomy" id="2510978"/>
    <lineage>
        <taxon>Bacteria</taxon>
        <taxon>Bacillati</taxon>
        <taxon>Actinomycetota</taxon>
        <taxon>Actinomycetes</taxon>
        <taxon>Pseudonocardiales</taxon>
        <taxon>Pseudonocardiaceae</taxon>
        <taxon>Amycolatopsis</taxon>
    </lineage>
</organism>
<reference evidence="6 7" key="1">
    <citation type="submission" date="2019-02" db="EMBL/GenBank/DDBJ databases">
        <title>Draft genome sequence of Amycolatopsis sp. 8-3EHSu isolated from roots of Suaeda maritima.</title>
        <authorList>
            <person name="Duangmal K."/>
            <person name="Chantavorakit T."/>
        </authorList>
    </citation>
    <scope>NUCLEOTIDE SEQUENCE [LARGE SCALE GENOMIC DNA]</scope>
    <source>
        <strain evidence="6 7">8-3EHSu</strain>
    </source>
</reference>
<dbReference type="RefSeq" id="WP_130476581.1">
    <property type="nucleotide sequence ID" value="NZ_SFCC01000008.1"/>
</dbReference>
<dbReference type="Proteomes" id="UP000292003">
    <property type="component" value="Unassembled WGS sequence"/>
</dbReference>
<gene>
    <name evidence="6" type="ORF">EWH70_18095</name>
</gene>
<dbReference type="InterPro" id="IPR036388">
    <property type="entry name" value="WH-like_DNA-bd_sf"/>
</dbReference>
<evidence type="ECO:0000256" key="1">
    <source>
        <dbReference type="ARBA" id="ARBA00023015"/>
    </source>
</evidence>